<sequence length="195" mass="21767">MDEAHAVALLESKLGPPDQMEDVVDLSEALECMPLALTQAAAYIPQRAPRCSVRQYLDLFLQSSESALGLLDGEARDHRHDREATGSIARTWQILFEHVRQVRPSAADLLGLMSFFKRQVIHASLIRHRGGGTHTHPAVQQGKDSHVQADPTGKYHAGAMEDGFEEDVSDGSQTQRNAWVASSIRYSERLRLRWD</sequence>
<reference evidence="2" key="1">
    <citation type="submission" date="2023-06" db="EMBL/GenBank/DDBJ databases">
        <title>Black Yeasts Isolated from many extreme environments.</title>
        <authorList>
            <person name="Coleine C."/>
            <person name="Stajich J.E."/>
            <person name="Selbmann L."/>
        </authorList>
    </citation>
    <scope>NUCLEOTIDE SEQUENCE</scope>
    <source>
        <strain evidence="2">CCFEE 5200</strain>
    </source>
</reference>
<comment type="caution">
    <text evidence="2">The sequence shown here is derived from an EMBL/GenBank/DDBJ whole genome shotgun (WGS) entry which is preliminary data.</text>
</comment>
<evidence type="ECO:0000313" key="2">
    <source>
        <dbReference type="EMBL" id="KAK0953559.1"/>
    </source>
</evidence>
<evidence type="ECO:0000256" key="1">
    <source>
        <dbReference type="SAM" id="MobiDB-lite"/>
    </source>
</evidence>
<name>A0AAN6H3E1_9PEZI</name>
<accession>A0AAN6H3E1</accession>
<proteinExistence type="predicted"/>
<dbReference type="EMBL" id="JAUJLE010000546">
    <property type="protein sequence ID" value="KAK0953559.1"/>
    <property type="molecule type" value="Genomic_DNA"/>
</dbReference>
<dbReference type="Proteomes" id="UP001175353">
    <property type="component" value="Unassembled WGS sequence"/>
</dbReference>
<protein>
    <submittedName>
        <fullName evidence="2">Uncharacterized protein</fullName>
    </submittedName>
</protein>
<dbReference type="AlphaFoldDB" id="A0AAN6H3E1"/>
<organism evidence="2 3">
    <name type="scientific">Friedmanniomyces endolithicus</name>
    <dbReference type="NCBI Taxonomy" id="329885"/>
    <lineage>
        <taxon>Eukaryota</taxon>
        <taxon>Fungi</taxon>
        <taxon>Dikarya</taxon>
        <taxon>Ascomycota</taxon>
        <taxon>Pezizomycotina</taxon>
        <taxon>Dothideomycetes</taxon>
        <taxon>Dothideomycetidae</taxon>
        <taxon>Mycosphaerellales</taxon>
        <taxon>Teratosphaeriaceae</taxon>
        <taxon>Friedmanniomyces</taxon>
    </lineage>
</organism>
<gene>
    <name evidence="2" type="ORF">LTR91_023783</name>
</gene>
<feature type="region of interest" description="Disordered" evidence="1">
    <location>
        <begin position="131"/>
        <end position="150"/>
    </location>
</feature>
<keyword evidence="3" id="KW-1185">Reference proteome</keyword>
<evidence type="ECO:0000313" key="3">
    <source>
        <dbReference type="Proteomes" id="UP001175353"/>
    </source>
</evidence>